<evidence type="ECO:0000313" key="3">
    <source>
        <dbReference type="Proteomes" id="UP000198598"/>
    </source>
</evidence>
<evidence type="ECO:0000313" key="2">
    <source>
        <dbReference type="EMBL" id="SFE31496.1"/>
    </source>
</evidence>
<reference evidence="2 3" key="1">
    <citation type="submission" date="2016-10" db="EMBL/GenBank/DDBJ databases">
        <authorList>
            <person name="de Groot N.N."/>
        </authorList>
    </citation>
    <scope>NUCLEOTIDE SEQUENCE [LARGE SCALE GENOMIC DNA]</scope>
    <source>
        <strain evidence="2 3">DSM 26130</strain>
    </source>
</reference>
<name>A0A1I1ZIF2_9BACT</name>
<sequence>MPTYNQPSFQDYRSQISIIELALHAGYEWQPKKGKTMPVLYNPSFDDHIVVKNPNDPANQVYFQTGSYADRGTLINFVSNRLTSCFSQFNNPNRTPAQCINDVLKDYLGIVPERKQSVKKLEDFIHQSFREAATEKEFSLEHYKLSQLPAKNYLTQERYILPDLLNSPQFSGTVATQRIYFNEGKPVSLAGNEQSPNGERVLENIAFPYISGDGEAINGLELRTATFKSHAAGSDRSHGVWISNANELPTQRLVVGESAIDLLSFRQMEISTGLHPQADSRYASIGGSLSLDNLTTLEKFMDSSTQLVFSFDNDDKGARYALTALTAMSKDNLSLTQASQQGYVSLQVPSPALQQGFTKLIEDHSRAMQTYMPQSTGELGEDLKKNMFHWRTDTKVPTLEIPINTALLNTVNNQLIQQGQFSRSVAIVRPRGKDFNEDLKVEQLRQLKRPVLLINPAKGQIVNRFSTEEEARQFIEKDLTKKLLPIGTVLQVLKAGPNQLRPTVLGEIRITSSGLEKTDTDTFKTQANRQRHEPSKTNEQSL</sequence>
<proteinExistence type="predicted"/>
<accession>A0A1I1ZIF2</accession>
<dbReference type="EMBL" id="FOLQ01000012">
    <property type="protein sequence ID" value="SFE31496.1"/>
    <property type="molecule type" value="Genomic_DNA"/>
</dbReference>
<dbReference type="InterPro" id="IPR034154">
    <property type="entry name" value="TOPRIM_DnaG/twinkle"/>
</dbReference>
<dbReference type="AlphaFoldDB" id="A0A1I1ZIF2"/>
<dbReference type="Proteomes" id="UP000198598">
    <property type="component" value="Unassembled WGS sequence"/>
</dbReference>
<dbReference type="Pfam" id="PF13155">
    <property type="entry name" value="Toprim_2"/>
    <property type="match status" value="1"/>
</dbReference>
<dbReference type="STRING" id="662367.SAMN05216167_112130"/>
<gene>
    <name evidence="2" type="ORF">SAMN05216167_112130</name>
</gene>
<dbReference type="RefSeq" id="WP_093831151.1">
    <property type="nucleotide sequence ID" value="NZ_FOLQ01000012.1"/>
</dbReference>
<dbReference type="OrthoDB" id="1032058at2"/>
<feature type="region of interest" description="Disordered" evidence="1">
    <location>
        <begin position="516"/>
        <end position="542"/>
    </location>
</feature>
<evidence type="ECO:0000256" key="1">
    <source>
        <dbReference type="SAM" id="MobiDB-lite"/>
    </source>
</evidence>
<keyword evidence="3" id="KW-1185">Reference proteome</keyword>
<dbReference type="Gene3D" id="3.40.1360.10">
    <property type="match status" value="1"/>
</dbReference>
<protein>
    <submittedName>
        <fullName evidence="2">Toprim-like</fullName>
    </submittedName>
</protein>
<dbReference type="CDD" id="cd01029">
    <property type="entry name" value="TOPRIM_primases"/>
    <property type="match status" value="1"/>
</dbReference>
<organism evidence="2 3">
    <name type="scientific">Spirosoma endophyticum</name>
    <dbReference type="NCBI Taxonomy" id="662367"/>
    <lineage>
        <taxon>Bacteria</taxon>
        <taxon>Pseudomonadati</taxon>
        <taxon>Bacteroidota</taxon>
        <taxon>Cytophagia</taxon>
        <taxon>Cytophagales</taxon>
        <taxon>Cytophagaceae</taxon>
        <taxon>Spirosoma</taxon>
    </lineage>
</organism>